<sequence length="244" mass="26951">MSIPRYFSAALCLVLSAQGAFGQDKVLPAFSIWDVVLGEPISQAPDSDVGEITCGTNGGPPGRELGSFTDFMNCTPEESGLREVQFSYDDEQDYIARALELEYKALQGGTSVYAHPVIVSVLVDPDGVVQGRRVVTDDRVADMVRRTAFTLIRNFKGRFGEWSLDCTDVPLREGEQKVGNQFVHELCTARSPDGRTRIALEATYLRKRGQQARNIETQEINTGYFESQTRFEEVLSPYAPAAAP</sequence>
<evidence type="ECO:0000313" key="3">
    <source>
        <dbReference type="Proteomes" id="UP000756530"/>
    </source>
</evidence>
<dbReference type="Proteomes" id="UP000756530">
    <property type="component" value="Unassembled WGS sequence"/>
</dbReference>
<comment type="caution">
    <text evidence="2">The sequence shown here is derived from an EMBL/GenBank/DDBJ whole genome shotgun (WGS) entry which is preliminary data.</text>
</comment>
<name>A0ABS6T260_9RHOB</name>
<feature type="signal peptide" evidence="1">
    <location>
        <begin position="1"/>
        <end position="22"/>
    </location>
</feature>
<protein>
    <submittedName>
        <fullName evidence="2">Uncharacterized protein</fullName>
    </submittedName>
</protein>
<keyword evidence="3" id="KW-1185">Reference proteome</keyword>
<evidence type="ECO:0000256" key="1">
    <source>
        <dbReference type="SAM" id="SignalP"/>
    </source>
</evidence>
<accession>A0ABS6T260</accession>
<proteinExistence type="predicted"/>
<feature type="chain" id="PRO_5047291437" evidence="1">
    <location>
        <begin position="23"/>
        <end position="244"/>
    </location>
</feature>
<organism evidence="2 3">
    <name type="scientific">Maritimibacter dapengensis</name>
    <dbReference type="NCBI Taxonomy" id="2836868"/>
    <lineage>
        <taxon>Bacteria</taxon>
        <taxon>Pseudomonadati</taxon>
        <taxon>Pseudomonadota</taxon>
        <taxon>Alphaproteobacteria</taxon>
        <taxon>Rhodobacterales</taxon>
        <taxon>Roseobacteraceae</taxon>
        <taxon>Maritimibacter</taxon>
    </lineage>
</organism>
<dbReference type="EMBL" id="JAHUZE010000001">
    <property type="protein sequence ID" value="MBV7378452.1"/>
    <property type="molecule type" value="Genomic_DNA"/>
</dbReference>
<dbReference type="RefSeq" id="WP_218391586.1">
    <property type="nucleotide sequence ID" value="NZ_JAHUZE010000001.1"/>
</dbReference>
<gene>
    <name evidence="2" type="ORF">KJP28_05905</name>
</gene>
<keyword evidence="1" id="KW-0732">Signal</keyword>
<evidence type="ECO:0000313" key="2">
    <source>
        <dbReference type="EMBL" id="MBV7378452.1"/>
    </source>
</evidence>
<reference evidence="2 3" key="1">
    <citation type="submission" date="2021-05" db="EMBL/GenBank/DDBJ databases">
        <title>Culturable bacteria isolated from Daya Bay.</title>
        <authorList>
            <person name="Zheng W."/>
            <person name="Yu S."/>
            <person name="Huang Y."/>
        </authorList>
    </citation>
    <scope>NUCLEOTIDE SEQUENCE [LARGE SCALE GENOMIC DNA]</scope>
    <source>
        <strain evidence="2 3">DP4N28-5</strain>
    </source>
</reference>